<evidence type="ECO:0000256" key="5">
    <source>
        <dbReference type="ARBA" id="ARBA00022989"/>
    </source>
</evidence>
<feature type="transmembrane region" description="Helical" evidence="7">
    <location>
        <begin position="52"/>
        <end position="74"/>
    </location>
</feature>
<feature type="transmembrane region" description="Helical" evidence="7">
    <location>
        <begin position="20"/>
        <end position="46"/>
    </location>
</feature>
<feature type="transmembrane region" description="Helical" evidence="7">
    <location>
        <begin position="86"/>
        <end position="104"/>
    </location>
</feature>
<feature type="transmembrane region" description="Helical" evidence="7">
    <location>
        <begin position="223"/>
        <end position="244"/>
    </location>
</feature>
<evidence type="ECO:0000313" key="9">
    <source>
        <dbReference type="EMBL" id="GAA3792615.1"/>
    </source>
</evidence>
<proteinExistence type="predicted"/>
<keyword evidence="6 7" id="KW-0472">Membrane</keyword>
<evidence type="ECO:0000256" key="7">
    <source>
        <dbReference type="SAM" id="Phobius"/>
    </source>
</evidence>
<feature type="transmembrane region" description="Helical" evidence="7">
    <location>
        <begin position="147"/>
        <end position="168"/>
    </location>
</feature>
<feature type="transmembrane region" description="Helical" evidence="7">
    <location>
        <begin position="256"/>
        <end position="278"/>
    </location>
</feature>
<keyword evidence="10" id="KW-1185">Reference proteome</keyword>
<dbReference type="Pfam" id="PF03825">
    <property type="entry name" value="Nuc_H_symport"/>
    <property type="match status" value="1"/>
</dbReference>
<evidence type="ECO:0000256" key="1">
    <source>
        <dbReference type="ARBA" id="ARBA00004651"/>
    </source>
</evidence>
<feature type="transmembrane region" description="Helical" evidence="7">
    <location>
        <begin position="174"/>
        <end position="196"/>
    </location>
</feature>
<evidence type="ECO:0000256" key="4">
    <source>
        <dbReference type="ARBA" id="ARBA00022692"/>
    </source>
</evidence>
<dbReference type="EMBL" id="BAABCM010000001">
    <property type="protein sequence ID" value="GAA3792615.1"/>
    <property type="molecule type" value="Genomic_DNA"/>
</dbReference>
<evidence type="ECO:0000256" key="6">
    <source>
        <dbReference type="ARBA" id="ARBA00023136"/>
    </source>
</evidence>
<dbReference type="PROSITE" id="PS50850">
    <property type="entry name" value="MFS"/>
    <property type="match status" value="1"/>
</dbReference>
<sequence>MMRTPTLPVTAPGSGSKIVFARLTLMMLLEFVVFGSWFATLGLVLATYGLPTIIGTAYSLAAVAAIASPMFLGAIGDRFLAAQKSLGLAHLAGGVVMLFLPTVVESGNGGLALALIFVYCLFFQPTLGLANAIGFRHLGANQRWFPYIRVFGTFGWVIAGFGVGALGLSASVGMFYVTAIVSFLFGLYSFTLPATAPAAKGVRFSIGDVIGSKAFAMFRHRNFTVLIICALLTSISLGVYNTYASPFLGALGIGNVAGVLAIGQAAEVLFIVTIPFVLKHIGMKWALLIGIVTWGVRFGVFIAAAGDHWLAIVAVALQGICNDFFLVLAAMYIGEIAPAELANQAQTMLIAVVSGFGQLIGALVSGEIYDSVVASDPSAGPAVWTPMWIVPIVSAVITAIIWASFFRHGRKDKPVPFVSAATAG</sequence>
<evidence type="ECO:0000259" key="8">
    <source>
        <dbReference type="PROSITE" id="PS50850"/>
    </source>
</evidence>
<name>A0ABP7HHX4_9PSEU</name>
<dbReference type="Gene3D" id="1.20.1250.20">
    <property type="entry name" value="MFS general substrate transporter like domains"/>
    <property type="match status" value="2"/>
</dbReference>
<organism evidence="9 10">
    <name type="scientific">Amycolatopsis tucumanensis</name>
    <dbReference type="NCBI Taxonomy" id="401106"/>
    <lineage>
        <taxon>Bacteria</taxon>
        <taxon>Bacillati</taxon>
        <taxon>Actinomycetota</taxon>
        <taxon>Actinomycetes</taxon>
        <taxon>Pseudonocardiales</taxon>
        <taxon>Pseudonocardiaceae</taxon>
        <taxon>Amycolatopsis</taxon>
    </lineage>
</organism>
<keyword evidence="2" id="KW-0813">Transport</keyword>
<dbReference type="InterPro" id="IPR036259">
    <property type="entry name" value="MFS_trans_sf"/>
</dbReference>
<dbReference type="RefSeq" id="WP_237338939.1">
    <property type="nucleotide sequence ID" value="NZ_BAABCM010000001.1"/>
</dbReference>
<keyword evidence="3" id="KW-1003">Cell membrane</keyword>
<evidence type="ECO:0000313" key="10">
    <source>
        <dbReference type="Proteomes" id="UP001501624"/>
    </source>
</evidence>
<feature type="transmembrane region" description="Helical" evidence="7">
    <location>
        <begin position="345"/>
        <end position="366"/>
    </location>
</feature>
<feature type="transmembrane region" description="Helical" evidence="7">
    <location>
        <begin position="386"/>
        <end position="406"/>
    </location>
</feature>
<comment type="subcellular location">
    <subcellularLocation>
        <location evidence="1">Cell membrane</location>
        <topology evidence="1">Multi-pass membrane protein</topology>
    </subcellularLocation>
</comment>
<feature type="transmembrane region" description="Helical" evidence="7">
    <location>
        <begin position="309"/>
        <end position="333"/>
    </location>
</feature>
<keyword evidence="5 7" id="KW-1133">Transmembrane helix</keyword>
<dbReference type="PANTHER" id="PTHR23522">
    <property type="entry name" value="BLL5896 PROTEIN"/>
    <property type="match status" value="1"/>
</dbReference>
<protein>
    <submittedName>
        <fullName evidence="9">MFS transporter</fullName>
    </submittedName>
</protein>
<feature type="domain" description="Major facilitator superfamily (MFS) profile" evidence="8">
    <location>
        <begin position="174"/>
        <end position="424"/>
    </location>
</feature>
<dbReference type="InterPro" id="IPR004740">
    <property type="entry name" value="Nuc_H_symport"/>
</dbReference>
<dbReference type="Proteomes" id="UP001501624">
    <property type="component" value="Unassembled WGS sequence"/>
</dbReference>
<evidence type="ECO:0000256" key="2">
    <source>
        <dbReference type="ARBA" id="ARBA00022448"/>
    </source>
</evidence>
<comment type="caution">
    <text evidence="9">The sequence shown here is derived from an EMBL/GenBank/DDBJ whole genome shotgun (WGS) entry which is preliminary data.</text>
</comment>
<accession>A0ABP7HHX4</accession>
<reference evidence="10" key="1">
    <citation type="journal article" date="2019" name="Int. J. Syst. Evol. Microbiol.">
        <title>The Global Catalogue of Microorganisms (GCM) 10K type strain sequencing project: providing services to taxonomists for standard genome sequencing and annotation.</title>
        <authorList>
            <consortium name="The Broad Institute Genomics Platform"/>
            <consortium name="The Broad Institute Genome Sequencing Center for Infectious Disease"/>
            <person name="Wu L."/>
            <person name="Ma J."/>
        </authorList>
    </citation>
    <scope>NUCLEOTIDE SEQUENCE [LARGE SCALE GENOMIC DNA]</scope>
    <source>
        <strain evidence="10">JCM 17017</strain>
    </source>
</reference>
<feature type="transmembrane region" description="Helical" evidence="7">
    <location>
        <begin position="285"/>
        <end position="303"/>
    </location>
</feature>
<dbReference type="SUPFAM" id="SSF103473">
    <property type="entry name" value="MFS general substrate transporter"/>
    <property type="match status" value="1"/>
</dbReference>
<evidence type="ECO:0000256" key="3">
    <source>
        <dbReference type="ARBA" id="ARBA00022475"/>
    </source>
</evidence>
<gene>
    <name evidence="9" type="ORF">GCM10022380_06700</name>
</gene>
<keyword evidence="4 7" id="KW-0812">Transmembrane</keyword>
<feature type="transmembrane region" description="Helical" evidence="7">
    <location>
        <begin position="110"/>
        <end position="135"/>
    </location>
</feature>
<dbReference type="PANTHER" id="PTHR23522:SF4">
    <property type="entry name" value="NUCLEOSIDE PERMEASE NUPG-RELATED"/>
    <property type="match status" value="1"/>
</dbReference>
<dbReference type="InterPro" id="IPR020846">
    <property type="entry name" value="MFS_dom"/>
</dbReference>